<gene>
    <name evidence="2" type="ORF">COV26_01980</name>
</gene>
<reference evidence="3" key="1">
    <citation type="submission" date="2017-09" db="EMBL/GenBank/DDBJ databases">
        <title>Depth-based differentiation of microbial function through sediment-hosted aquifers and enrichment of novel symbionts in the deep terrestrial subsurface.</title>
        <authorList>
            <person name="Probst A.J."/>
            <person name="Ladd B."/>
            <person name="Jarett J.K."/>
            <person name="Geller-Mcgrath D.E."/>
            <person name="Sieber C.M.K."/>
            <person name="Emerson J.B."/>
            <person name="Anantharaman K."/>
            <person name="Thomas B.C."/>
            <person name="Malmstrom R."/>
            <person name="Stieglmeier M."/>
            <person name="Klingl A."/>
            <person name="Woyke T."/>
            <person name="Ryan C.M."/>
            <person name="Banfield J.F."/>
        </authorList>
    </citation>
    <scope>NUCLEOTIDE SEQUENCE [LARGE SCALE GENOMIC DNA]</scope>
</reference>
<feature type="domain" description="Aminoglycoside phosphotransferase" evidence="1">
    <location>
        <begin position="43"/>
        <end position="258"/>
    </location>
</feature>
<protein>
    <recommendedName>
        <fullName evidence="1">Aminoglycoside phosphotransferase domain-containing protein</fullName>
    </recommendedName>
</protein>
<dbReference type="InterPro" id="IPR011009">
    <property type="entry name" value="Kinase-like_dom_sf"/>
</dbReference>
<evidence type="ECO:0000259" key="1">
    <source>
        <dbReference type="Pfam" id="PF01636"/>
    </source>
</evidence>
<organism evidence="2 3">
    <name type="scientific">Candidatus Nealsonbacteria bacterium CG10_big_fil_rev_8_21_14_0_10_36_23</name>
    <dbReference type="NCBI Taxonomy" id="1974709"/>
    <lineage>
        <taxon>Bacteria</taxon>
        <taxon>Candidatus Nealsoniibacteriota</taxon>
    </lineage>
</organism>
<dbReference type="AlphaFoldDB" id="A0A2H0TKY5"/>
<name>A0A2H0TKY5_9BACT</name>
<dbReference type="Pfam" id="PF01636">
    <property type="entry name" value="APH"/>
    <property type="match status" value="1"/>
</dbReference>
<dbReference type="PANTHER" id="PTHR21310">
    <property type="entry name" value="AMINOGLYCOSIDE PHOSPHOTRANSFERASE-RELATED-RELATED"/>
    <property type="match status" value="1"/>
</dbReference>
<dbReference type="InterPro" id="IPR002575">
    <property type="entry name" value="Aminoglycoside_PTrfase"/>
</dbReference>
<dbReference type="InterPro" id="IPR051678">
    <property type="entry name" value="AGP_Transferase"/>
</dbReference>
<evidence type="ECO:0000313" key="2">
    <source>
        <dbReference type="EMBL" id="PIR72808.1"/>
    </source>
</evidence>
<evidence type="ECO:0000313" key="3">
    <source>
        <dbReference type="Proteomes" id="UP000228508"/>
    </source>
</evidence>
<dbReference type="Gene3D" id="3.90.1200.10">
    <property type="match status" value="1"/>
</dbReference>
<dbReference type="EMBL" id="PFCH01000034">
    <property type="protein sequence ID" value="PIR72808.1"/>
    <property type="molecule type" value="Genomic_DNA"/>
</dbReference>
<dbReference type="Proteomes" id="UP000228508">
    <property type="component" value="Unassembled WGS sequence"/>
</dbReference>
<accession>A0A2H0TKY5</accession>
<dbReference type="PANTHER" id="PTHR21310:SF37">
    <property type="entry name" value="AMINOGLYCOSIDE PHOSPHOTRANSFERASE DOMAIN-CONTAINING PROTEIN"/>
    <property type="match status" value="1"/>
</dbReference>
<comment type="caution">
    <text evidence="2">The sequence shown here is derived from an EMBL/GenBank/DDBJ whole genome shotgun (WGS) entry which is preliminary data.</text>
</comment>
<proteinExistence type="predicted"/>
<dbReference type="SUPFAM" id="SSF56112">
    <property type="entry name" value="Protein kinase-like (PK-like)"/>
    <property type="match status" value="1"/>
</dbReference>
<sequence>MKETGTNLDIFDKLPSGIVDGVFGGVSNIRILGTTYDGLTISQSNVYYLESLKQQKKFILKEYSANGFPDTEFEAYRLLQNSNTFTKYPEIYSHGRMLDGTRFLITEYVEGPKLIDTLRSSSDPAVDEYYFRLVSNYIRELSEVGTSDRLAALCKDSWLKPDTKDTTDFLIKGYKKFFRGIIFLFGSEEGQQIFDELADAARLVEKLPNTFRHGDMSATNIITSTKEIAAFIDWEYSFFGPAEKDQADLIASYIFASSNLPLKKMLSISKEEGYDTRALLNFLSLRIVIQASVAHYHRLSDQAIHFSDQFGRVFALLRQSH</sequence>